<dbReference type="PANTHER" id="PTHR48111:SF36">
    <property type="entry name" value="TRANSCRIPTIONAL REGULATORY PROTEIN CUTR"/>
    <property type="match status" value="1"/>
</dbReference>
<dbReference type="PANTHER" id="PTHR48111">
    <property type="entry name" value="REGULATOR OF RPOS"/>
    <property type="match status" value="1"/>
</dbReference>
<protein>
    <submittedName>
        <fullName evidence="6">DNA-binding response OmpR family regulator</fullName>
    </submittedName>
</protein>
<gene>
    <name evidence="6" type="ORF">QOZ94_002135</name>
</gene>
<feature type="domain" description="Response regulatory" evidence="4">
    <location>
        <begin position="2"/>
        <end position="116"/>
    </location>
</feature>
<dbReference type="InterPro" id="IPR001789">
    <property type="entry name" value="Sig_transdc_resp-reg_receiver"/>
</dbReference>
<proteinExistence type="predicted"/>
<feature type="DNA-binding region" description="OmpR/PhoB-type" evidence="3">
    <location>
        <begin position="124"/>
        <end position="222"/>
    </location>
</feature>
<reference evidence="6 7" key="1">
    <citation type="submission" date="2023-07" db="EMBL/GenBank/DDBJ databases">
        <title>Genomic Encyclopedia of Type Strains, Phase IV (KMG-IV): sequencing the most valuable type-strain genomes for metagenomic binning, comparative biology and taxonomic classification.</title>
        <authorList>
            <person name="Goeker M."/>
        </authorList>
    </citation>
    <scope>NUCLEOTIDE SEQUENCE [LARGE SCALE GENOMIC DNA]</scope>
    <source>
        <strain evidence="6 7">DSM 3770</strain>
    </source>
</reference>
<dbReference type="Pfam" id="PF00072">
    <property type="entry name" value="Response_reg"/>
    <property type="match status" value="1"/>
</dbReference>
<evidence type="ECO:0000313" key="6">
    <source>
        <dbReference type="EMBL" id="MDQ0505339.1"/>
    </source>
</evidence>
<dbReference type="Pfam" id="PF00486">
    <property type="entry name" value="Trans_reg_C"/>
    <property type="match status" value="1"/>
</dbReference>
<dbReference type="RefSeq" id="WP_237344509.1">
    <property type="nucleotide sequence ID" value="NZ_JABWGX010000004.1"/>
</dbReference>
<dbReference type="InterPro" id="IPR011006">
    <property type="entry name" value="CheY-like_superfamily"/>
</dbReference>
<evidence type="ECO:0000256" key="3">
    <source>
        <dbReference type="PROSITE-ProRule" id="PRU01091"/>
    </source>
</evidence>
<name>A0ABU0LDW4_XANAG</name>
<feature type="modified residue" description="4-aspartylphosphate" evidence="2">
    <location>
        <position position="51"/>
    </location>
</feature>
<dbReference type="InterPro" id="IPR036388">
    <property type="entry name" value="WH-like_DNA-bd_sf"/>
</dbReference>
<accession>A0ABU0LDW4</accession>
<dbReference type="Gene3D" id="3.40.50.2300">
    <property type="match status" value="1"/>
</dbReference>
<sequence length="225" mass="24425">MRLLLVEDNGPLRLLVAGALRGAGFTVDAVNTVSDGEEAMAVTRYDGVVLDLGLPDRDGMELLETTRRRGLSTPILLLTARDDAPSVVAGLNGGADDYLRKPFDMDELIARIRALLRRPTASVSPVLQEGNVELDAAARRVRIAGHALDLSRRETAALELLMRRPGTVISKPVLEDTLYGFGEEVSSNAVEVLIHRLRRKLASIGADIEIHTLRGIGYLLAGRRT</sequence>
<dbReference type="SMART" id="SM00862">
    <property type="entry name" value="Trans_reg_C"/>
    <property type="match status" value="1"/>
</dbReference>
<dbReference type="SUPFAM" id="SSF52172">
    <property type="entry name" value="CheY-like"/>
    <property type="match status" value="1"/>
</dbReference>
<evidence type="ECO:0000313" key="7">
    <source>
        <dbReference type="Proteomes" id="UP001241747"/>
    </source>
</evidence>
<keyword evidence="2" id="KW-0597">Phosphoprotein</keyword>
<dbReference type="PROSITE" id="PS50110">
    <property type="entry name" value="RESPONSE_REGULATORY"/>
    <property type="match status" value="1"/>
</dbReference>
<dbReference type="InterPro" id="IPR039420">
    <property type="entry name" value="WalR-like"/>
</dbReference>
<dbReference type="Gene3D" id="1.10.10.10">
    <property type="entry name" value="Winged helix-like DNA-binding domain superfamily/Winged helix DNA-binding domain"/>
    <property type="match status" value="1"/>
</dbReference>
<evidence type="ECO:0000256" key="1">
    <source>
        <dbReference type="ARBA" id="ARBA00023125"/>
    </source>
</evidence>
<dbReference type="GO" id="GO:0003677">
    <property type="term" value="F:DNA binding"/>
    <property type="evidence" value="ECO:0007669"/>
    <property type="project" value="UniProtKB-KW"/>
</dbReference>
<keyword evidence="7" id="KW-1185">Reference proteome</keyword>
<evidence type="ECO:0000259" key="5">
    <source>
        <dbReference type="PROSITE" id="PS51755"/>
    </source>
</evidence>
<comment type="caution">
    <text evidence="6">The sequence shown here is derived from an EMBL/GenBank/DDBJ whole genome shotgun (WGS) entry which is preliminary data.</text>
</comment>
<dbReference type="EMBL" id="JAUSVY010000004">
    <property type="protein sequence ID" value="MDQ0505339.1"/>
    <property type="molecule type" value="Genomic_DNA"/>
</dbReference>
<dbReference type="Proteomes" id="UP001241747">
    <property type="component" value="Unassembled WGS sequence"/>
</dbReference>
<keyword evidence="1 3" id="KW-0238">DNA-binding</keyword>
<evidence type="ECO:0000259" key="4">
    <source>
        <dbReference type="PROSITE" id="PS50110"/>
    </source>
</evidence>
<dbReference type="InterPro" id="IPR001867">
    <property type="entry name" value="OmpR/PhoB-type_DNA-bd"/>
</dbReference>
<feature type="domain" description="OmpR/PhoB-type" evidence="5">
    <location>
        <begin position="124"/>
        <end position="222"/>
    </location>
</feature>
<dbReference type="SMART" id="SM00448">
    <property type="entry name" value="REC"/>
    <property type="match status" value="1"/>
</dbReference>
<evidence type="ECO:0000256" key="2">
    <source>
        <dbReference type="PROSITE-ProRule" id="PRU00169"/>
    </source>
</evidence>
<organism evidence="6 7">
    <name type="scientific">Xanthobacter agilis</name>
    <dbReference type="NCBI Taxonomy" id="47492"/>
    <lineage>
        <taxon>Bacteria</taxon>
        <taxon>Pseudomonadati</taxon>
        <taxon>Pseudomonadota</taxon>
        <taxon>Alphaproteobacteria</taxon>
        <taxon>Hyphomicrobiales</taxon>
        <taxon>Xanthobacteraceae</taxon>
        <taxon>Xanthobacter</taxon>
    </lineage>
</organism>
<dbReference type="CDD" id="cd00383">
    <property type="entry name" value="trans_reg_C"/>
    <property type="match status" value="1"/>
</dbReference>
<dbReference type="PROSITE" id="PS51755">
    <property type="entry name" value="OMPR_PHOB"/>
    <property type="match status" value="1"/>
</dbReference>
<dbReference type="Gene3D" id="6.10.250.690">
    <property type="match status" value="1"/>
</dbReference>